<dbReference type="Proteomes" id="UP001165240">
    <property type="component" value="Unassembled WGS sequence"/>
</dbReference>
<feature type="domain" description="DUF402" evidence="1">
    <location>
        <begin position="44"/>
        <end position="134"/>
    </location>
</feature>
<gene>
    <name evidence="2" type="ORF">ShirakiTB12_55010</name>
</gene>
<dbReference type="PANTHER" id="PTHR41271:SF1">
    <property type="entry name" value="DUF402 DOMAIN-CONTAINING PROTEIN"/>
    <property type="match status" value="1"/>
</dbReference>
<dbReference type="RefSeq" id="WP_310876728.1">
    <property type="nucleotide sequence ID" value="NZ_BSYK01000008.1"/>
</dbReference>
<sequence length="183" mass="21433">MCNLTRSSIQIGKKIVERKIRYDSTIVDTNCKLLNSNEQELILFHRIEDPFTMKGTQYELTIPKDAYTLAYFWREKPYNLYVWRDKNGSYLGSYFNIVKNTIMADTIVSFEDLIIDILIFPNGEYFILDEDELPVSLNNFEDGFVHQSLQTLINSIEPLLQETLLKSEKHFSHKDILSTLYDG</sequence>
<evidence type="ECO:0000313" key="3">
    <source>
        <dbReference type="Proteomes" id="UP001165240"/>
    </source>
</evidence>
<dbReference type="InterPro" id="IPR035930">
    <property type="entry name" value="FomD-like_sf"/>
</dbReference>
<reference evidence="2" key="1">
    <citation type="journal article" date="2024" name="Appl Microbiol">
        <title>Effect of kuratsuki Bacillus and Priestia on Taste of Sake.</title>
        <authorList>
            <person name="Kobayashi K."/>
            <person name="Nishida H."/>
        </authorList>
    </citation>
    <scope>NUCLEOTIDE SEQUENCE</scope>
    <source>
        <strain evidence="2">B-12</strain>
    </source>
</reference>
<dbReference type="SUPFAM" id="SSF159234">
    <property type="entry name" value="FomD-like"/>
    <property type="match status" value="1"/>
</dbReference>
<dbReference type="InterPro" id="IPR007295">
    <property type="entry name" value="DUF402"/>
</dbReference>
<evidence type="ECO:0000313" key="2">
    <source>
        <dbReference type="EMBL" id="GMG77032.1"/>
    </source>
</evidence>
<protein>
    <submittedName>
        <fullName evidence="2">DUF402 domain-containing protein</fullName>
    </submittedName>
</protein>
<dbReference type="AlphaFoldDB" id="A0AAX6BTD3"/>
<dbReference type="EMBL" id="BSYK01000008">
    <property type="protein sequence ID" value="GMG77032.1"/>
    <property type="molecule type" value="Genomic_DNA"/>
</dbReference>
<comment type="caution">
    <text evidence="2">The sequence shown here is derived from an EMBL/GenBank/DDBJ whole genome shotgun (WGS) entry which is preliminary data.</text>
</comment>
<name>A0AAX6BTD3_PRIMG</name>
<accession>A0AAX6BTD3</accession>
<dbReference type="Gene3D" id="2.40.380.10">
    <property type="entry name" value="FomD-like"/>
    <property type="match status" value="1"/>
</dbReference>
<dbReference type="Pfam" id="PF04167">
    <property type="entry name" value="DUF402"/>
    <property type="match status" value="1"/>
</dbReference>
<evidence type="ECO:0000259" key="1">
    <source>
        <dbReference type="Pfam" id="PF04167"/>
    </source>
</evidence>
<proteinExistence type="predicted"/>
<dbReference type="PANTHER" id="PTHR41271">
    <property type="entry name" value="DUF402 DOMAIN-CONTAINING PROTEIN"/>
    <property type="match status" value="1"/>
</dbReference>
<organism evidence="2 3">
    <name type="scientific">Priestia megaterium</name>
    <name type="common">Bacillus megaterium</name>
    <dbReference type="NCBI Taxonomy" id="1404"/>
    <lineage>
        <taxon>Bacteria</taxon>
        <taxon>Bacillati</taxon>
        <taxon>Bacillota</taxon>
        <taxon>Bacilli</taxon>
        <taxon>Bacillales</taxon>
        <taxon>Bacillaceae</taxon>
        <taxon>Priestia</taxon>
    </lineage>
</organism>